<name>A0A1R4G675_9MICO</name>
<dbReference type="GeneID" id="303173387"/>
<dbReference type="EMBL" id="FUHU01000038">
    <property type="protein sequence ID" value="SJM63684.1"/>
    <property type="molecule type" value="Genomic_DNA"/>
</dbReference>
<protein>
    <submittedName>
        <fullName evidence="2">Uncharacterized protein</fullName>
    </submittedName>
</protein>
<proteinExistence type="predicted"/>
<evidence type="ECO:0000256" key="1">
    <source>
        <dbReference type="SAM" id="Phobius"/>
    </source>
</evidence>
<keyword evidence="1" id="KW-0472">Membrane</keyword>
<sequence length="68" mass="7663">MWKTPQKAITPILFLIAGLGMIAAGALRPDEGWISTVMIIAGVLFLINALLQWVLRSREQRERDSNDR</sequence>
<accession>A0A1R4G675</accession>
<organism evidence="2 3">
    <name type="scientific">Agrococcus casei LMG 22410</name>
    <dbReference type="NCBI Taxonomy" id="1255656"/>
    <lineage>
        <taxon>Bacteria</taxon>
        <taxon>Bacillati</taxon>
        <taxon>Actinomycetota</taxon>
        <taxon>Actinomycetes</taxon>
        <taxon>Micrococcales</taxon>
        <taxon>Microbacteriaceae</taxon>
        <taxon>Agrococcus</taxon>
    </lineage>
</organism>
<dbReference type="Proteomes" id="UP000195787">
    <property type="component" value="Unassembled WGS sequence"/>
</dbReference>
<dbReference type="AlphaFoldDB" id="A0A1R4G675"/>
<keyword evidence="1" id="KW-0812">Transmembrane</keyword>
<keyword evidence="3" id="KW-1185">Reference proteome</keyword>
<evidence type="ECO:0000313" key="3">
    <source>
        <dbReference type="Proteomes" id="UP000195787"/>
    </source>
</evidence>
<dbReference type="RefSeq" id="WP_086992251.1">
    <property type="nucleotide sequence ID" value="NZ_FUHU01000038.1"/>
</dbReference>
<reference evidence="2 3" key="1">
    <citation type="submission" date="2017-02" db="EMBL/GenBank/DDBJ databases">
        <authorList>
            <person name="Peterson S.W."/>
        </authorList>
    </citation>
    <scope>NUCLEOTIDE SEQUENCE [LARGE SCALE GENOMIC DNA]</scope>
    <source>
        <strain evidence="2 3">LMG 22410</strain>
    </source>
</reference>
<feature type="transmembrane region" description="Helical" evidence="1">
    <location>
        <begin position="34"/>
        <end position="55"/>
    </location>
</feature>
<evidence type="ECO:0000313" key="2">
    <source>
        <dbReference type="EMBL" id="SJM63684.1"/>
    </source>
</evidence>
<gene>
    <name evidence="2" type="ORF">CZ674_09195</name>
</gene>
<keyword evidence="1" id="KW-1133">Transmembrane helix</keyword>